<feature type="compositionally biased region" description="Polar residues" evidence="1">
    <location>
        <begin position="33"/>
        <end position="56"/>
    </location>
</feature>
<feature type="region of interest" description="Disordered" evidence="1">
    <location>
        <begin position="195"/>
        <end position="224"/>
    </location>
</feature>
<protein>
    <submittedName>
        <fullName evidence="2">Uncharacterized protein</fullName>
    </submittedName>
</protein>
<dbReference type="eggNOG" id="ENOG502QT92">
    <property type="taxonomic scope" value="Eukaryota"/>
</dbReference>
<evidence type="ECO:0000256" key="1">
    <source>
        <dbReference type="SAM" id="MobiDB-lite"/>
    </source>
</evidence>
<sequence length="599" mass="64870">MASLQASWFSSLSNISPTNVKKSHSVKPFKVSFSLNSSNGEISQPNSPNSPDTSSEAEPGPVDPVKLAFAKAKEYKKSVKESPKLRTEQNPVEDSVKVALENDKESKRNKGMVSNDMNGGESDRISSGLKEKSGGNSGTGTVEKKDVKLSVSSIDFMGLNFADKKKGRGLPPGLVPVSDPFPEGDISEVQIIVGDTSKFGNGKESSSESVSNSSSGKAKEVPDSVKIAMEKAKEYRKNKGVVDTDSGISRGESGKISGLKETTEGKLDTGTVEKKADKKGEFSISSVDFMGLNFADKKIGRGLPPGLVPVSDPFPEGDIPEVEIIVGDTGKFQDAKSLKPDQPQESDSDVYKPKVSTWGVFPRPSNISKTFGGGRVINPGQALETADEKAAKEARTRKLIADYKKKVGMNIDPKLKSACKERTGTVGQALQRLQTAAAAHLAGANCARVAAALKEGDSLMNLGKLNEALPYYQKVMDKLPFQSELHGLAALQWSICQDSLRRPNEAQSMYERLRSHPNGKVSKKARQFMFSFQAMEMMKVTTGSAYSLKNTGYQNYFEAFVENKTNYPLKEDDDEVSLSLRQNEYKCLQKSGNGSQIKP</sequence>
<dbReference type="PANTHER" id="PTHR35482:SF1">
    <property type="entry name" value="CYTOCHROME C OXIDASE SUBUNIT"/>
    <property type="match status" value="1"/>
</dbReference>
<feature type="compositionally biased region" description="Polar residues" evidence="1">
    <location>
        <begin position="1"/>
        <end position="20"/>
    </location>
</feature>
<feature type="region of interest" description="Disordered" evidence="1">
    <location>
        <begin position="1"/>
        <end position="142"/>
    </location>
</feature>
<proteinExistence type="predicted"/>
<organism evidence="2 3">
    <name type="scientific">Morus notabilis</name>
    <dbReference type="NCBI Taxonomy" id="981085"/>
    <lineage>
        <taxon>Eukaryota</taxon>
        <taxon>Viridiplantae</taxon>
        <taxon>Streptophyta</taxon>
        <taxon>Embryophyta</taxon>
        <taxon>Tracheophyta</taxon>
        <taxon>Spermatophyta</taxon>
        <taxon>Magnoliopsida</taxon>
        <taxon>eudicotyledons</taxon>
        <taxon>Gunneridae</taxon>
        <taxon>Pentapetalae</taxon>
        <taxon>rosids</taxon>
        <taxon>fabids</taxon>
        <taxon>Rosales</taxon>
        <taxon>Moraceae</taxon>
        <taxon>Moreae</taxon>
        <taxon>Morus</taxon>
    </lineage>
</organism>
<dbReference type="Proteomes" id="UP000030645">
    <property type="component" value="Unassembled WGS sequence"/>
</dbReference>
<dbReference type="EMBL" id="KE345641">
    <property type="protein sequence ID" value="EXC10438.1"/>
    <property type="molecule type" value="Genomic_DNA"/>
</dbReference>
<evidence type="ECO:0000313" key="2">
    <source>
        <dbReference type="EMBL" id="EXC10438.1"/>
    </source>
</evidence>
<keyword evidence="3" id="KW-1185">Reference proteome</keyword>
<dbReference type="PANTHER" id="PTHR35482">
    <property type="entry name" value="CYTOCHROME C OXIDASE SUBUNIT"/>
    <property type="match status" value="1"/>
</dbReference>
<evidence type="ECO:0000313" key="3">
    <source>
        <dbReference type="Proteomes" id="UP000030645"/>
    </source>
</evidence>
<feature type="compositionally biased region" description="Low complexity" evidence="1">
    <location>
        <begin position="200"/>
        <end position="216"/>
    </location>
</feature>
<dbReference type="Gene3D" id="1.25.40.10">
    <property type="entry name" value="Tetratricopeptide repeat domain"/>
    <property type="match status" value="1"/>
</dbReference>
<dbReference type="InterPro" id="IPR011990">
    <property type="entry name" value="TPR-like_helical_dom_sf"/>
</dbReference>
<name>W9SIG9_9ROSA</name>
<dbReference type="SUPFAM" id="SSF48452">
    <property type="entry name" value="TPR-like"/>
    <property type="match status" value="1"/>
</dbReference>
<feature type="compositionally biased region" description="Basic and acidic residues" evidence="1">
    <location>
        <begin position="94"/>
        <end position="108"/>
    </location>
</feature>
<reference evidence="3" key="1">
    <citation type="submission" date="2013-01" db="EMBL/GenBank/DDBJ databases">
        <title>Draft Genome Sequence of a Mulberry Tree, Morus notabilis C.K. Schneid.</title>
        <authorList>
            <person name="He N."/>
            <person name="Zhao S."/>
        </authorList>
    </citation>
    <scope>NUCLEOTIDE SEQUENCE</scope>
</reference>
<accession>W9SIG9</accession>
<feature type="region of interest" description="Disordered" evidence="1">
    <location>
        <begin position="236"/>
        <end position="262"/>
    </location>
</feature>
<feature type="compositionally biased region" description="Basic and acidic residues" evidence="1">
    <location>
        <begin position="71"/>
        <end position="87"/>
    </location>
</feature>
<feature type="compositionally biased region" description="Basic and acidic residues" evidence="1">
    <location>
        <begin position="121"/>
        <end position="133"/>
    </location>
</feature>
<dbReference type="AlphaFoldDB" id="W9SIG9"/>
<gene>
    <name evidence="2" type="ORF">L484_008604</name>
</gene>